<gene>
    <name evidence="3" type="ORF">K470DRAFT_300723</name>
</gene>
<dbReference type="Pfam" id="PF02441">
    <property type="entry name" value="Flavoprotein"/>
    <property type="match status" value="1"/>
</dbReference>
<dbReference type="GO" id="GO:0071513">
    <property type="term" value="C:phosphopantothenoylcysteine decarboxylase complex"/>
    <property type="evidence" value="ECO:0007669"/>
    <property type="project" value="TreeGrafter"/>
</dbReference>
<comment type="similarity">
    <text evidence="1">Belongs to the HFCD (homooligomeric flavin containing Cys decarboxylase) superfamily.</text>
</comment>
<name>A0A6A7BVB6_9PEZI</name>
<dbReference type="AlphaFoldDB" id="A0A6A7BVB6"/>
<keyword evidence="4" id="KW-1185">Reference proteome</keyword>
<dbReference type="GO" id="GO:0010181">
    <property type="term" value="F:FMN binding"/>
    <property type="evidence" value="ECO:0007669"/>
    <property type="project" value="TreeGrafter"/>
</dbReference>
<sequence length="540" mass="60547">MATTPSSGHHSQLLNVLIASSACIDATIETHLFSQLRQLTGVTLRTVGDVEQEVAFVCEWADVAIIGPLSADDLAKMLQGQADNWLLEILRSWPVCKRILLIPAMSTLMWENPMTKKQLAKIRKKWIWVTALQPMLWSFQGGQKIVQTLQPATEDLLEAVRSQIDLLNIGQGHQVSSTSRTGISPAESCGSCTAKTVPRLPPELWTMILDYAGDWELAQHLDVHTHLPVPAKWVSHASAQGPRNYMETLELKILHGRITDIKTFITAHPVPTRLSNLAISVVLKFSMTEFLGFLESQHHRLFWESFGHTILPDKASSVFGHIELLEFWRTSPSFLKKEYNTVALDGASRAGFVHILEWWRRSGLPLKFTQAALEEPSSRGDLRTLEWWKDLSTAPVGSDEAEPTQLKPGKSIIEATKNGHADAVRWWCRSGIPFRHEEAITKFASTHGHVDILDLWYGLSGSKIIDNQVLVSATKHGHVDVLEWWKCSGLRVGYKTCDIEEALEDSNAGPRAQAVRRWWALNGLNLGIGTSEWMKTKYLN</sequence>
<protein>
    <recommendedName>
        <fullName evidence="2">Flavoprotein domain-containing protein</fullName>
    </recommendedName>
</protein>
<reference evidence="3" key="1">
    <citation type="journal article" date="2020" name="Stud. Mycol.">
        <title>101 Dothideomycetes genomes: a test case for predicting lifestyles and emergence of pathogens.</title>
        <authorList>
            <person name="Haridas S."/>
            <person name="Albert R."/>
            <person name="Binder M."/>
            <person name="Bloem J."/>
            <person name="Labutti K."/>
            <person name="Salamov A."/>
            <person name="Andreopoulos B."/>
            <person name="Baker S."/>
            <person name="Barry K."/>
            <person name="Bills G."/>
            <person name="Bluhm B."/>
            <person name="Cannon C."/>
            <person name="Castanera R."/>
            <person name="Culley D."/>
            <person name="Daum C."/>
            <person name="Ezra D."/>
            <person name="Gonzalez J."/>
            <person name="Henrissat B."/>
            <person name="Kuo A."/>
            <person name="Liang C."/>
            <person name="Lipzen A."/>
            <person name="Lutzoni F."/>
            <person name="Magnuson J."/>
            <person name="Mondo S."/>
            <person name="Nolan M."/>
            <person name="Ohm R."/>
            <person name="Pangilinan J."/>
            <person name="Park H.-J."/>
            <person name="Ramirez L."/>
            <person name="Alfaro M."/>
            <person name="Sun H."/>
            <person name="Tritt A."/>
            <person name="Yoshinaga Y."/>
            <person name="Zwiers L.-H."/>
            <person name="Turgeon B."/>
            <person name="Goodwin S."/>
            <person name="Spatafora J."/>
            <person name="Crous P."/>
            <person name="Grigoriev I."/>
        </authorList>
    </citation>
    <scope>NUCLEOTIDE SEQUENCE</scope>
    <source>
        <strain evidence="3">CBS 480.64</strain>
    </source>
</reference>
<evidence type="ECO:0000259" key="2">
    <source>
        <dbReference type="Pfam" id="PF02441"/>
    </source>
</evidence>
<accession>A0A6A7BVB6</accession>
<dbReference type="PANTHER" id="PTHR14359:SF21">
    <property type="entry name" value="FLAVOPROTEIN DOMAIN-CONTAINING PROTEIN"/>
    <property type="match status" value="1"/>
</dbReference>
<proteinExistence type="inferred from homology"/>
<dbReference type="InterPro" id="IPR036551">
    <property type="entry name" value="Flavin_trans-like"/>
</dbReference>
<dbReference type="Gene3D" id="3.40.50.1950">
    <property type="entry name" value="Flavin prenyltransferase-like"/>
    <property type="match status" value="1"/>
</dbReference>
<evidence type="ECO:0000313" key="3">
    <source>
        <dbReference type="EMBL" id="KAF2858669.1"/>
    </source>
</evidence>
<evidence type="ECO:0000256" key="1">
    <source>
        <dbReference type="ARBA" id="ARBA00038350"/>
    </source>
</evidence>
<organism evidence="3 4">
    <name type="scientific">Piedraia hortae CBS 480.64</name>
    <dbReference type="NCBI Taxonomy" id="1314780"/>
    <lineage>
        <taxon>Eukaryota</taxon>
        <taxon>Fungi</taxon>
        <taxon>Dikarya</taxon>
        <taxon>Ascomycota</taxon>
        <taxon>Pezizomycotina</taxon>
        <taxon>Dothideomycetes</taxon>
        <taxon>Dothideomycetidae</taxon>
        <taxon>Capnodiales</taxon>
        <taxon>Piedraiaceae</taxon>
        <taxon>Piedraia</taxon>
    </lineage>
</organism>
<dbReference type="Proteomes" id="UP000799421">
    <property type="component" value="Unassembled WGS sequence"/>
</dbReference>
<dbReference type="GO" id="GO:0015937">
    <property type="term" value="P:coenzyme A biosynthetic process"/>
    <property type="evidence" value="ECO:0007669"/>
    <property type="project" value="TreeGrafter"/>
</dbReference>
<dbReference type="GO" id="GO:0004633">
    <property type="term" value="F:phosphopantothenoylcysteine decarboxylase activity"/>
    <property type="evidence" value="ECO:0007669"/>
    <property type="project" value="TreeGrafter"/>
</dbReference>
<dbReference type="SUPFAM" id="SSF140860">
    <property type="entry name" value="Pseudo ankyrin repeat-like"/>
    <property type="match status" value="1"/>
</dbReference>
<dbReference type="EMBL" id="MU006005">
    <property type="protein sequence ID" value="KAF2858669.1"/>
    <property type="molecule type" value="Genomic_DNA"/>
</dbReference>
<dbReference type="InterPro" id="IPR003382">
    <property type="entry name" value="Flavoprotein"/>
</dbReference>
<feature type="domain" description="Flavoprotein" evidence="2">
    <location>
        <begin position="55"/>
        <end position="124"/>
    </location>
</feature>
<dbReference type="OrthoDB" id="70387at2759"/>
<dbReference type="SUPFAM" id="SSF52507">
    <property type="entry name" value="Homo-oligomeric flavin-containing Cys decarboxylases, HFCD"/>
    <property type="match status" value="1"/>
</dbReference>
<evidence type="ECO:0000313" key="4">
    <source>
        <dbReference type="Proteomes" id="UP000799421"/>
    </source>
</evidence>
<dbReference type="PANTHER" id="PTHR14359">
    <property type="entry name" value="HOMO-OLIGOMERIC FLAVIN CONTAINING CYS DECARBOXYLASE FAMILY"/>
    <property type="match status" value="1"/>
</dbReference>